<evidence type="ECO:0000313" key="2">
    <source>
        <dbReference type="Proteomes" id="UP000661696"/>
    </source>
</evidence>
<reference evidence="1 2" key="1">
    <citation type="submission" date="2020-12" db="EMBL/GenBank/DDBJ databases">
        <title>Chryseobacterium endoalhailicus sp. nov., isolated from seed of leguminous plant.</title>
        <authorList>
            <person name="Zhang X."/>
        </authorList>
    </citation>
    <scope>NUCLEOTIDE SEQUENCE [LARGE SCALE GENOMIC DNA]</scope>
    <source>
        <strain evidence="1 2">L7</strain>
    </source>
</reference>
<dbReference type="RefSeq" id="WP_202094603.1">
    <property type="nucleotide sequence ID" value="NZ_JAELVM010000004.1"/>
</dbReference>
<organism evidence="1 2">
    <name type="scientific">Chryseobacterium endalhagicum</name>
    <dbReference type="NCBI Taxonomy" id="2797638"/>
    <lineage>
        <taxon>Bacteria</taxon>
        <taxon>Pseudomonadati</taxon>
        <taxon>Bacteroidota</taxon>
        <taxon>Flavobacteriia</taxon>
        <taxon>Flavobacteriales</taxon>
        <taxon>Weeksellaceae</taxon>
        <taxon>Chryseobacterium group</taxon>
        <taxon>Chryseobacterium</taxon>
    </lineage>
</organism>
<evidence type="ECO:0000313" key="1">
    <source>
        <dbReference type="EMBL" id="MBL1223390.1"/>
    </source>
</evidence>
<dbReference type="EMBL" id="JAELVM010000004">
    <property type="protein sequence ID" value="MBL1223390.1"/>
    <property type="molecule type" value="Genomic_DNA"/>
</dbReference>
<gene>
    <name evidence="1" type="ORF">JET18_21290</name>
</gene>
<comment type="caution">
    <text evidence="1">The sequence shown here is derived from an EMBL/GenBank/DDBJ whole genome shotgun (WGS) entry which is preliminary data.</text>
</comment>
<sequence>MELLPSYFLAKVYAFVYLNFPSWKYSLSAFAVILSVNKYPVAIPKDDFACFPYSPGAGFSPLRTESEQEALAKNLDYIFFPYHFQAIIKKICSIRQISEMY</sequence>
<dbReference type="Proteomes" id="UP000661696">
    <property type="component" value="Unassembled WGS sequence"/>
</dbReference>
<accession>A0ABS1QL94</accession>
<keyword evidence="2" id="KW-1185">Reference proteome</keyword>
<name>A0ABS1QL94_9FLAO</name>
<protein>
    <submittedName>
        <fullName evidence="1">Uncharacterized protein</fullName>
    </submittedName>
</protein>
<proteinExistence type="predicted"/>